<keyword evidence="6" id="KW-0511">Multifunctional enzyme</keyword>
<feature type="compositionally biased region" description="Low complexity" evidence="9">
    <location>
        <begin position="919"/>
        <end position="935"/>
    </location>
</feature>
<evidence type="ECO:0000259" key="10">
    <source>
        <dbReference type="PROSITE" id="PS50075"/>
    </source>
</evidence>
<sequence>MSDTLDALDGLKCTVLIRHTDPVMRDHTVHGTSVLPGVTFLDLIHRILRARGVDTETAELRRVLFRRAVVASEEFDTGLEFTFTADVGRHRIVVHGVPLPRAGGRGEAATVLEAELYAGEPFPRHTVDLAALRARATHTVDMAEPYRVARGAGLVHGPFMRGLGTLHVAGDELLAELSVGPSAREYLGHFPLHPACLDAAAILPAWFADRPDRRGFGEAAAEARGPYVPVRIESFRARGPVGADSRVRVRLPFRGLDSCVLDPCDLDFYDADGVRQMWLHGLTSQRVHSVGVVRGRADALDARLTGVLRELLGVGAAGVTATDTFAELGMDYPAMAAFARRAAAELGAEPSPSFLGFFLDGGATASSVAARLPGAGTVTRAVGAGPPTGVPVADHPLLGTAVELPEGHLFTARLSLADHPWLADHVIGGSVLLPGTAFVDLASHIAHRMGVPVVEELTLSAPLALPGPHAAVTLRVSADAADATGRRGFAVHSRPEDAREGAPWTRHATGVLAAAGPSSTGRATWPPPAGARTVPVAGTYERLARAGLGYGPLFQGLRAVWRQGRDVYAEVALPGPADAGGGGGFGVHPALLDAALHAIAFGDFLTTPGTPYVPFAWSGVRLRAAPGVVGLRVRVSPAGTDAVTLETTDVTGAPVVTVESLALRPLSTGAGDGSFFQVDWVELSAAAAGTAVRRCAVLGDSPALSAALSAAGVRVVSAPDPAALAASGTVPELVFAPCAATTTPGGEAARWALALARAWSADARFAGSRLVFLTRGAMAVATGDRVDDPWHAAVWGLLRSAQSEHPHGFAVADVEGDMTTATARALLSALTTDEPQLAVRAGVVHAPRLARWAPDGTAAGERGVADGAWRAGAGAGVIGPGPEGVSSVVDRALAPGAEGSGRALPGRSYGTAPTAGRTAGSAVPPAAGGSGTTSAGVSWAGHGAFASDAPGTAGSPVAAQAAGGPSATPAGVSSAGHGALAPGASVGVGRAVPPAAGGFTGGSRTDTVDVDAHGNRRALPSAPGPAGPGAADAKPARPGPGPVAAFTPGGAKAPNTGWAGAGTVVVTGASGALGRLVARHLVVEHGVRGLLLLSRRGARAPGAERFEAELAGFGAHVTTVACDVADREALAGALARVPAERPLSAVVHAAGVLDDGVLGELTPARLDAVLRPKADAAWHLHELTRHLDLSAFVLFSSVAGVVGGPGQANYAAANAFLDALAHHRRARGLAGLSLSWGLWESADGTADGTAGGTAAGMGGTLDGAGRRRLGRTGVTALAAREGLRLLDAAAASGRAHLVPVALDPSAGTGPVPPLLRGLVREPAPAPLAALPASGLRETLAQCVREQAAGVLGHADAGAIASDRPFAELGFDSLSSVEFRNRLERALGAGCPRLPATLTFDHPTPDALVEYLCGEFGSRTTAPDVTAGPSQEPIAIVGMACHYPGGVRTPDDLWRLVATGADAVTGFPEDRGWDIGDEGTTREGGFLHDAAGFDAGFFAMSPREARVTDPQQRLFLETAWEAVERAGIDPHTLRGTRTGVYAGVMYHDYPGADAAGSVVSGRVSYALGLTGPALTVDTACSSSLVALHLAVHALRRGECALALAGGVTVMATPGTFVEFGRQRGLAADGRCKSFAAAADGTGWAEGVGVLLVERLSDARRNGHRVLAVVRGSAVNQDGASNGLTAPSGPSQQRVIRDALADAGLSADRVDAVEAHGTGTRLGDPIEAQALLATYGRGRAPGRPLWLGSVKSNLGHSQAAAGVAGVVKTVMALRNGLLPRTLHVDEPTPHVDWSAGDVRLLTGPVPWPGTAGEVRRAAVSAFGLSGTNAHVIIEEAEAEETEEEPEGIPRGPLPWLLSARTREALRDQAARLRAWARDRPALRPLDVAYALATTRSVFEHRAVVLGAGRAELLAGLDALADGAAGTGAVIGTAVPDTPLTALARAYVGGGPVPDRAAAFAGTGARTVELPTYAFQRERYWATPPAPGTGAAHLGLRATAHPLLGAAVTLADTEGLLLTGSVSPRTHPWLADHTVDGTVLLPGTAFVELALRAGGEAGCDVLEELTLQTPLALPTGGVRLQVTVGGPDADGRRPLAVHSQAADADDPGSWVRHATGVLAAGAPTAPPAVGEWPPRGAEELRPEDVYAAMSAAGLEYGPAFRGVRAVWRQGADLLAEVALPSGTSGFSGTEPDATAYRLHPALLDAALHPLALGLPGTGDEPGGRPRLPFAWRGIALHASGAGTLRVRLTAGAGGAGGVRLYVHDAAGGPVATVDSLVVRPLPEGALTAGAAGARETPLFRVEWTPLPVPLPAEPVARSVPWAVLGPDGPALTEALEAGGVRARAYEGLAALTAEPPPGPVLVPFFPRPDADLAATARTAVRRALSLAQGWLADDRYARSRLVLVTRGASGAEPPGDPSHAALWGLIRSAQSEHPDRFVLLDLPASTAPSDVPLAGLPAALASGEPQLALTADGVPRVPRLVRVSAEPSGRGAVGQGAGTPHPPGPRPARATWDPTGTVLITGATGTLGGLVARHLVRTHGVRHLLLAGRRGAGAPGVAELADELTRLGADVAVVACDVADRAALRELLAGVPEAHPLTGVVHAAGVLDDGVFAALTPDRLDRVLRPKADAAAHLHELTCELGIELSAFVLFSSASGVLGGPAQAGYAAANAFLDTLARHRHARGLAASALAWGLWEERSDMTGALGAAARDRMARTGFLPLATEDGLALFDTAQAADDAALVPVRLDVRALRALAAHDVPPLLRGLVEPPARADGPGWADRLAALSGSAREQAALDLVRDRTATVLGFASPDAVETARTFQELGVGSLNSLELRNRLAADTGLRLPATLVLDHPTPRELGRHLLSLLPEPDRPPAPAATSTHSQDPVAIVAVATADRPDFDPDFFAGPAAGRLAETVWEAFESAGILPAHWSEASGRVGVFVGRTHRAPGPHAGRVSAAYGFQGPAVTLDTTDTAALMVPHLAVQSLRRHESGLALAAEVTDAGCAVLVLRRLSDAHRHGHPVLALVTDSAAGWGPTAEAVPPGGPGLAGLIASVRAVRQGTPTLRVSAFGADGTHAHVVLDGAPADTAPATPTPGGRPGTAVTVCVVSAKSPDALRAQARRLRAHLRERPGLAPATVAHALATTRTAFAHRAALVTESRAELLDALTALADGKDADGKDSAALLRGETGPTPPTPLTMRFAAHDGRRPVFGRGLYRAFGPYAEAFDATVELLDASLGRPMRDVVWYEPVLLEKPEYGHPALFAVQVATFRLLEHLGLRPDRLTGTAVGAVAAAHAAGVLDLPDAAALAVAHGRLVAGTPREEFERVAGRLTCRPPTVPLLSDTGRAVTDEEPASPAYWLRRTGETAPPASDVLQLGPYGPHFGPNGPVDAASQTRALAETLGRAYVRGLALDWDALYGGGGRGVRPGRYLGLPTYAFRRRPRGG</sequence>
<dbReference type="PANTHER" id="PTHR43775:SF51">
    <property type="entry name" value="INACTIVE PHENOLPHTHIOCEROL SYNTHESIS POLYKETIDE SYNTHASE TYPE I PKS1-RELATED"/>
    <property type="match status" value="1"/>
</dbReference>
<evidence type="ECO:0000256" key="9">
    <source>
        <dbReference type="SAM" id="MobiDB-lite"/>
    </source>
</evidence>
<dbReference type="InterPro" id="IPR049552">
    <property type="entry name" value="PKS_DH_N"/>
</dbReference>
<dbReference type="Pfam" id="PF16197">
    <property type="entry name" value="KAsynt_C_assoc"/>
    <property type="match status" value="1"/>
</dbReference>
<evidence type="ECO:0000256" key="8">
    <source>
        <dbReference type="PROSITE-ProRule" id="PRU01363"/>
    </source>
</evidence>
<evidence type="ECO:0000256" key="5">
    <source>
        <dbReference type="ARBA" id="ARBA00023194"/>
    </source>
</evidence>
<dbReference type="InterPro" id="IPR018201">
    <property type="entry name" value="Ketoacyl_synth_AS"/>
</dbReference>
<keyword evidence="2" id="KW-0596">Phosphopantetheine</keyword>
<dbReference type="PANTHER" id="PTHR43775">
    <property type="entry name" value="FATTY ACID SYNTHASE"/>
    <property type="match status" value="1"/>
</dbReference>
<dbReference type="GeneID" id="91573473"/>
<dbReference type="Pfam" id="PF00698">
    <property type="entry name" value="Acyl_transf_1"/>
    <property type="match status" value="1"/>
</dbReference>
<dbReference type="EMBL" id="JAGIOH010000001">
    <property type="protein sequence ID" value="MBP2403545.1"/>
    <property type="molecule type" value="Genomic_DNA"/>
</dbReference>
<dbReference type="PROSITE" id="PS00606">
    <property type="entry name" value="KS3_1"/>
    <property type="match status" value="1"/>
</dbReference>
<evidence type="ECO:0000256" key="7">
    <source>
        <dbReference type="ARBA" id="ARBA00023315"/>
    </source>
</evidence>
<dbReference type="InterPro" id="IPR049900">
    <property type="entry name" value="PKS_mFAS_DH"/>
</dbReference>
<dbReference type="Gene3D" id="3.40.366.10">
    <property type="entry name" value="Malonyl-Coenzyme A Acyl Carrier Protein, domain 2"/>
    <property type="match status" value="1"/>
</dbReference>
<evidence type="ECO:0000259" key="12">
    <source>
        <dbReference type="PROSITE" id="PS52019"/>
    </source>
</evidence>
<keyword evidence="7" id="KW-0012">Acyltransferase</keyword>
<dbReference type="Pfam" id="PF22953">
    <property type="entry name" value="SpnB_Rossmann"/>
    <property type="match status" value="2"/>
</dbReference>
<dbReference type="SUPFAM" id="SSF47336">
    <property type="entry name" value="ACP-like"/>
    <property type="match status" value="2"/>
</dbReference>
<dbReference type="SMART" id="SM00822">
    <property type="entry name" value="PKS_KR"/>
    <property type="match status" value="2"/>
</dbReference>
<organism evidence="13 14">
    <name type="scientific">Streptomyces syringium</name>
    <dbReference type="NCBI Taxonomy" id="76729"/>
    <lineage>
        <taxon>Bacteria</taxon>
        <taxon>Bacillati</taxon>
        <taxon>Actinomycetota</taxon>
        <taxon>Actinomycetes</taxon>
        <taxon>Kitasatosporales</taxon>
        <taxon>Streptomycetaceae</taxon>
        <taxon>Streptomyces</taxon>
    </lineage>
</organism>
<feature type="active site" description="Proton donor; for dehydratase activity" evidence="8">
    <location>
        <position position="198"/>
    </location>
</feature>
<feature type="active site" description="Proton acceptor; for dehydratase activity" evidence="8">
    <location>
        <position position="425"/>
    </location>
</feature>
<feature type="domain" description="Ketosynthase family 3 (KS3)" evidence="11">
    <location>
        <begin position="1430"/>
        <end position="1833"/>
    </location>
</feature>
<evidence type="ECO:0000313" key="13">
    <source>
        <dbReference type="EMBL" id="MBP2403545.1"/>
    </source>
</evidence>
<dbReference type="PROSITE" id="PS50075">
    <property type="entry name" value="CARRIER"/>
    <property type="match status" value="2"/>
</dbReference>
<dbReference type="InterPro" id="IPR049551">
    <property type="entry name" value="PKS_DH_C"/>
</dbReference>
<evidence type="ECO:0000256" key="6">
    <source>
        <dbReference type="ARBA" id="ARBA00023268"/>
    </source>
</evidence>
<dbReference type="Pfam" id="PF02801">
    <property type="entry name" value="Ketoacyl-synt_C"/>
    <property type="match status" value="1"/>
</dbReference>
<name>A0ABS4Y4G3_9ACTN</name>
<dbReference type="InterPro" id="IPR020841">
    <property type="entry name" value="PKS_Beta-ketoAc_synthase_dom"/>
</dbReference>
<keyword evidence="5" id="KW-0045">Antibiotic biosynthesis</keyword>
<dbReference type="Proteomes" id="UP001519291">
    <property type="component" value="Unassembled WGS sequence"/>
</dbReference>
<feature type="region of interest" description="C-terminal hotdog fold" evidence="8">
    <location>
        <begin position="2134"/>
        <end position="2284"/>
    </location>
</feature>
<comment type="pathway">
    <text evidence="1">Antibiotic biosynthesis.</text>
</comment>
<feature type="domain" description="Carrier" evidence="10">
    <location>
        <begin position="2789"/>
        <end position="2864"/>
    </location>
</feature>
<dbReference type="SMART" id="SM00827">
    <property type="entry name" value="PKS_AT"/>
    <property type="match status" value="1"/>
</dbReference>
<dbReference type="Pfam" id="PF14765">
    <property type="entry name" value="PS-DH"/>
    <property type="match status" value="3"/>
</dbReference>
<evidence type="ECO:0000259" key="11">
    <source>
        <dbReference type="PROSITE" id="PS52004"/>
    </source>
</evidence>
<dbReference type="InterPro" id="IPR014043">
    <property type="entry name" value="Acyl_transferase_dom"/>
</dbReference>
<reference evidence="13 14" key="1">
    <citation type="submission" date="2021-03" db="EMBL/GenBank/DDBJ databases">
        <title>Sequencing the genomes of 1000 actinobacteria strains.</title>
        <authorList>
            <person name="Klenk H.-P."/>
        </authorList>
    </citation>
    <scope>NUCLEOTIDE SEQUENCE [LARGE SCALE GENOMIC DNA]</scope>
    <source>
        <strain evidence="13 14">DSM 41480</strain>
    </source>
</reference>
<dbReference type="InterPro" id="IPR036291">
    <property type="entry name" value="NAD(P)-bd_dom_sf"/>
</dbReference>
<feature type="region of interest" description="Disordered" evidence="9">
    <location>
        <begin position="2483"/>
        <end position="2507"/>
    </location>
</feature>
<keyword evidence="3" id="KW-0597">Phosphoprotein</keyword>
<feature type="region of interest" description="N-terminal hotdog fold" evidence="8">
    <location>
        <begin position="395"/>
        <end position="519"/>
    </location>
</feature>
<dbReference type="InterPro" id="IPR050091">
    <property type="entry name" value="PKS_NRPS_Biosynth_Enz"/>
</dbReference>
<dbReference type="SUPFAM" id="SSF53901">
    <property type="entry name" value="Thiolase-like"/>
    <property type="match status" value="2"/>
</dbReference>
<dbReference type="Pfam" id="PF00109">
    <property type="entry name" value="ketoacyl-synt"/>
    <property type="match status" value="2"/>
</dbReference>
<dbReference type="SMART" id="SM00825">
    <property type="entry name" value="PKS_KS"/>
    <property type="match status" value="1"/>
</dbReference>
<feature type="region of interest" description="N-terminal hotdog fold" evidence="8">
    <location>
        <begin position="1998"/>
        <end position="2122"/>
    </location>
</feature>
<dbReference type="SMART" id="SM00826">
    <property type="entry name" value="PKS_DH"/>
    <property type="match status" value="3"/>
</dbReference>
<feature type="region of interest" description="C-terminal hotdog fold" evidence="8">
    <location>
        <begin position="531"/>
        <end position="672"/>
    </location>
</feature>
<evidence type="ECO:0000256" key="1">
    <source>
        <dbReference type="ARBA" id="ARBA00004792"/>
    </source>
</evidence>
<dbReference type="Pfam" id="PF00550">
    <property type="entry name" value="PP-binding"/>
    <property type="match status" value="2"/>
</dbReference>
<evidence type="ECO:0000256" key="3">
    <source>
        <dbReference type="ARBA" id="ARBA00022553"/>
    </source>
</evidence>
<dbReference type="InterPro" id="IPR057326">
    <property type="entry name" value="KR_dom"/>
</dbReference>
<feature type="active site" description="Proton donor; for dehydratase activity" evidence="8">
    <location>
        <position position="593"/>
    </location>
</feature>
<feature type="active site" description="Proton acceptor; for dehydratase activity" evidence="8">
    <location>
        <position position="27"/>
    </location>
</feature>
<feature type="region of interest" description="Disordered" evidence="9">
    <location>
        <begin position="896"/>
        <end position="935"/>
    </location>
</feature>
<proteinExistence type="predicted"/>
<dbReference type="InterPro" id="IPR042104">
    <property type="entry name" value="PKS_dehydratase_sf"/>
</dbReference>
<dbReference type="Gene3D" id="3.40.47.10">
    <property type="match status" value="2"/>
</dbReference>
<protein>
    <submittedName>
        <fullName evidence="13">Acyl transferase domain-containing protein/acyl carrier protein</fullName>
    </submittedName>
</protein>
<feature type="region of interest" description="Disordered" evidence="9">
    <location>
        <begin position="951"/>
        <end position="976"/>
    </location>
</feature>
<evidence type="ECO:0000313" key="14">
    <source>
        <dbReference type="Proteomes" id="UP001519291"/>
    </source>
</evidence>
<feature type="domain" description="PKS/mFAS DH" evidence="12">
    <location>
        <begin position="395"/>
        <end position="672"/>
    </location>
</feature>
<dbReference type="Gene3D" id="3.30.70.3290">
    <property type="match status" value="1"/>
</dbReference>
<dbReference type="InterPro" id="IPR016039">
    <property type="entry name" value="Thiolase-like"/>
</dbReference>
<dbReference type="Pfam" id="PF22621">
    <property type="entry name" value="CurL-like_PKS_C"/>
    <property type="match status" value="1"/>
</dbReference>
<dbReference type="Gene3D" id="3.40.50.720">
    <property type="entry name" value="NAD(P)-binding Rossmann-like Domain"/>
    <property type="match status" value="2"/>
</dbReference>
<dbReference type="SMART" id="SM00823">
    <property type="entry name" value="PKS_PP"/>
    <property type="match status" value="2"/>
</dbReference>
<dbReference type="InterPro" id="IPR009081">
    <property type="entry name" value="PP-bd_ACP"/>
</dbReference>
<dbReference type="InterPro" id="IPR001227">
    <property type="entry name" value="Ac_transferase_dom_sf"/>
</dbReference>
<dbReference type="SMART" id="SM01294">
    <property type="entry name" value="PKS_PP_betabranch"/>
    <property type="match status" value="1"/>
</dbReference>
<dbReference type="InterPro" id="IPR016035">
    <property type="entry name" value="Acyl_Trfase/lysoPLipase"/>
</dbReference>
<accession>A0ABS4Y4G3</accession>
<dbReference type="Gene3D" id="1.10.1200.10">
    <property type="entry name" value="ACP-like"/>
    <property type="match status" value="2"/>
</dbReference>
<feature type="region of interest" description="N-terminal hotdog fold" evidence="8">
    <location>
        <begin position="1"/>
        <end position="121"/>
    </location>
</feature>
<keyword evidence="4 13" id="KW-0808">Transferase</keyword>
<gene>
    <name evidence="13" type="ORF">JO379_003014</name>
</gene>
<feature type="region of interest" description="Disordered" evidence="9">
    <location>
        <begin position="995"/>
        <end position="1056"/>
    </location>
</feature>
<feature type="active site" description="Proton donor; for dehydratase activity" evidence="8">
    <location>
        <position position="2201"/>
    </location>
</feature>
<feature type="domain" description="PKS/mFAS DH" evidence="12">
    <location>
        <begin position="1998"/>
        <end position="2284"/>
    </location>
</feature>
<dbReference type="InterPro" id="IPR014030">
    <property type="entry name" value="Ketoacyl_synth_N"/>
</dbReference>
<dbReference type="Gene3D" id="3.10.129.110">
    <property type="entry name" value="Polyketide synthase dehydratase"/>
    <property type="match status" value="3"/>
</dbReference>
<dbReference type="GO" id="GO:0016740">
    <property type="term" value="F:transferase activity"/>
    <property type="evidence" value="ECO:0007669"/>
    <property type="project" value="UniProtKB-KW"/>
</dbReference>
<dbReference type="InterPro" id="IPR032821">
    <property type="entry name" value="PKS_assoc"/>
</dbReference>
<comment type="caution">
    <text evidence="13">The sequence shown here is derived from an EMBL/GenBank/DDBJ whole genome shotgun (WGS) entry which is preliminary data.</text>
</comment>
<dbReference type="InterPro" id="IPR036736">
    <property type="entry name" value="ACP-like_sf"/>
</dbReference>
<dbReference type="InterPro" id="IPR013968">
    <property type="entry name" value="PKS_KR"/>
</dbReference>
<dbReference type="Pfam" id="PF08659">
    <property type="entry name" value="KR"/>
    <property type="match status" value="2"/>
</dbReference>
<dbReference type="PROSITE" id="PS52019">
    <property type="entry name" value="PKS_MFAS_DH"/>
    <property type="match status" value="3"/>
</dbReference>
<dbReference type="CDD" id="cd00833">
    <property type="entry name" value="PKS"/>
    <property type="match status" value="1"/>
</dbReference>
<dbReference type="Gene3D" id="3.40.50.11460">
    <property type="match status" value="1"/>
</dbReference>
<feature type="domain" description="PKS/mFAS DH" evidence="12">
    <location>
        <begin position="1"/>
        <end position="293"/>
    </location>
</feature>
<dbReference type="InterPro" id="IPR055123">
    <property type="entry name" value="SpnB-like_Rossmann"/>
</dbReference>
<feature type="active site" description="Proton acceptor; for dehydratase activity" evidence="8">
    <location>
        <position position="2030"/>
    </location>
</feature>
<dbReference type="PROSITE" id="PS52004">
    <property type="entry name" value="KS3_2"/>
    <property type="match status" value="1"/>
</dbReference>
<dbReference type="Pfam" id="PF21089">
    <property type="entry name" value="PKS_DH_N"/>
    <property type="match status" value="3"/>
</dbReference>
<dbReference type="SUPFAM" id="SSF52151">
    <property type="entry name" value="FabD/lysophospholipase-like"/>
    <property type="match status" value="1"/>
</dbReference>
<dbReference type="RefSeq" id="WP_209515334.1">
    <property type="nucleotide sequence ID" value="NZ_JAGIOH010000001.1"/>
</dbReference>
<feature type="region of interest" description="C-terminal hotdog fold" evidence="8">
    <location>
        <begin position="137"/>
        <end position="293"/>
    </location>
</feature>
<evidence type="ECO:0000256" key="4">
    <source>
        <dbReference type="ARBA" id="ARBA00022679"/>
    </source>
</evidence>
<dbReference type="InterPro" id="IPR020806">
    <property type="entry name" value="PKS_PP-bd"/>
</dbReference>
<dbReference type="CDD" id="cd08956">
    <property type="entry name" value="KR_3_FAS_SDR_x"/>
    <property type="match status" value="2"/>
</dbReference>
<dbReference type="InterPro" id="IPR014031">
    <property type="entry name" value="Ketoacyl_synth_C"/>
</dbReference>
<feature type="domain" description="Carrier" evidence="10">
    <location>
        <begin position="1337"/>
        <end position="1415"/>
    </location>
</feature>
<dbReference type="InterPro" id="IPR020807">
    <property type="entry name" value="PKS_DH"/>
</dbReference>
<evidence type="ECO:0000256" key="2">
    <source>
        <dbReference type="ARBA" id="ARBA00022450"/>
    </source>
</evidence>
<keyword evidence="14" id="KW-1185">Reference proteome</keyword>
<dbReference type="SUPFAM" id="SSF51735">
    <property type="entry name" value="NAD(P)-binding Rossmann-fold domains"/>
    <property type="match status" value="4"/>
</dbReference>